<dbReference type="EMBL" id="LLXL01000376">
    <property type="protein sequence ID" value="PKK73364.1"/>
    <property type="molecule type" value="Genomic_DNA"/>
</dbReference>
<feature type="compositionally biased region" description="Polar residues" evidence="1">
    <location>
        <begin position="51"/>
        <end position="60"/>
    </location>
</feature>
<evidence type="ECO:0000256" key="1">
    <source>
        <dbReference type="SAM" id="MobiDB-lite"/>
    </source>
</evidence>
<protein>
    <submittedName>
        <fullName evidence="2">Uncharacterized protein</fullName>
    </submittedName>
</protein>
<dbReference type="Proteomes" id="UP000233469">
    <property type="component" value="Unassembled WGS sequence"/>
</dbReference>
<dbReference type="AlphaFoldDB" id="A0A2N1NHR8"/>
<gene>
    <name evidence="2" type="ORF">RhiirC2_776127</name>
</gene>
<accession>A0A2N1NHR8</accession>
<dbReference type="VEuPathDB" id="FungiDB:RhiirFUN_009655"/>
<feature type="region of interest" description="Disordered" evidence="1">
    <location>
        <begin position="37"/>
        <end position="60"/>
    </location>
</feature>
<evidence type="ECO:0000313" key="3">
    <source>
        <dbReference type="Proteomes" id="UP000233469"/>
    </source>
</evidence>
<reference evidence="2 3" key="2">
    <citation type="submission" date="2017-10" db="EMBL/GenBank/DDBJ databases">
        <title>Extensive intraspecific genome diversity in a model arbuscular mycorrhizal fungus.</title>
        <authorList>
            <person name="Chen E.C.H."/>
            <person name="Morin E."/>
            <person name="Baudet D."/>
            <person name="Noel J."/>
            <person name="Ndikumana S."/>
            <person name="Charron P."/>
            <person name="St-Onge C."/>
            <person name="Giorgi J."/>
            <person name="Grigoriev I.V."/>
            <person name="Roux C."/>
            <person name="Martin F.M."/>
            <person name="Corradi N."/>
        </authorList>
    </citation>
    <scope>NUCLEOTIDE SEQUENCE [LARGE SCALE GENOMIC DNA]</scope>
    <source>
        <strain evidence="2 3">C2</strain>
    </source>
</reference>
<reference evidence="2 3" key="1">
    <citation type="submission" date="2016-04" db="EMBL/GenBank/DDBJ databases">
        <title>Genome analyses suggest a sexual origin of heterokaryosis in a supposedly ancient asexual fungus.</title>
        <authorList>
            <person name="Ropars J."/>
            <person name="Sedzielewska K."/>
            <person name="Noel J."/>
            <person name="Charron P."/>
            <person name="Farinelli L."/>
            <person name="Marton T."/>
            <person name="Kruger M."/>
            <person name="Pelin A."/>
            <person name="Brachmann A."/>
            <person name="Corradi N."/>
        </authorList>
    </citation>
    <scope>NUCLEOTIDE SEQUENCE [LARGE SCALE GENOMIC DNA]</scope>
    <source>
        <strain evidence="2 3">C2</strain>
    </source>
</reference>
<organism evidence="2 3">
    <name type="scientific">Rhizophagus irregularis</name>
    <dbReference type="NCBI Taxonomy" id="588596"/>
    <lineage>
        <taxon>Eukaryota</taxon>
        <taxon>Fungi</taxon>
        <taxon>Fungi incertae sedis</taxon>
        <taxon>Mucoromycota</taxon>
        <taxon>Glomeromycotina</taxon>
        <taxon>Glomeromycetes</taxon>
        <taxon>Glomerales</taxon>
        <taxon>Glomeraceae</taxon>
        <taxon>Rhizophagus</taxon>
    </lineage>
</organism>
<name>A0A2N1NHR8_9GLOM</name>
<dbReference type="VEuPathDB" id="FungiDB:FUN_007079"/>
<dbReference type="VEuPathDB" id="FungiDB:RhiirA1_532540"/>
<proteinExistence type="predicted"/>
<evidence type="ECO:0000313" key="2">
    <source>
        <dbReference type="EMBL" id="PKK73364.1"/>
    </source>
</evidence>
<sequence length="182" mass="20979">MTFKFEVLKKRIAELEAKNAELEAKKAELLKQIIEENTKRNASLPEEEQSYNDNPSNDSTSNFNSVVKYYEKPLVNVKTNNSFPEEVCYNKQELITEVTVSVNSVKHLNSKSLEEKDMNSFLLEAHKKIISSEIKQYNKKKKFLRESAKNQVHSKLSSDKKTITNGNDQDLKLLLSIDNNIH</sequence>
<comment type="caution">
    <text evidence="2">The sequence shown here is derived from an EMBL/GenBank/DDBJ whole genome shotgun (WGS) entry which is preliminary data.</text>
</comment>